<organism evidence="3 4">
    <name type="scientific">Streptomyces violascens</name>
    <dbReference type="NCBI Taxonomy" id="67381"/>
    <lineage>
        <taxon>Bacteria</taxon>
        <taxon>Bacillati</taxon>
        <taxon>Actinomycetota</taxon>
        <taxon>Actinomycetes</taxon>
        <taxon>Kitasatosporales</taxon>
        <taxon>Streptomycetaceae</taxon>
        <taxon>Streptomyces</taxon>
    </lineage>
</organism>
<sequence>MTGISAKSRALLHPDDVLLPQGARSYGSYVAGKSVPGEEWVYVVDSAALLDDAFASLTLKRKLEKGWTPIGPLPGSIVARVAKASAGTVGEVLEAAAGAAAEWGATPLDVRLDQVCSLLRERIAERTDEIIEVLVQEGHPLALARWEVSGMLQCWSPESIGFYHSQMIQEFRHGVREISVRRRPDGVVCLNPPQNAPMASALLGVYSIFAGNALVVRAPRSGPLGVMYALQELVAPVLDEVGAPPGTLGVVCGDPGPMLNSWLTSEHVDDIMYFGSSESGIRFQEGCIAAGKKPILELAGNDIVTVWKDADVELAAEALTEGFYGSGQLCMIPNQVVAHPDVADRLVAELARQARRIRPGRARDEGVLLTPVLRNEKFFECLDDALAHGAELVCGGHATQLDGTRDANGIFLEPTVVRVNGLAQARRVQAVRHETFFPLLPVVVAEQGEDDELLASFIDFVNTNWYGLRNSLWAKDRAVIDRFVARVTEGGLLKVNDSHIGFLPYLPSHGGTGLTGGVFGEANYPMLRTTHVQGVSVAPGGIRPRDAVFGTGSSAA</sequence>
<evidence type="ECO:0000259" key="2">
    <source>
        <dbReference type="Pfam" id="PF00171"/>
    </source>
</evidence>
<dbReference type="PANTHER" id="PTHR43353:SF5">
    <property type="entry name" value="SUCCINATE-SEMIALDEHYDE DEHYDROGENASE, MITOCHONDRIAL"/>
    <property type="match status" value="1"/>
</dbReference>
<feature type="domain" description="Aldehyde dehydrogenase" evidence="2">
    <location>
        <begin position="70"/>
        <end position="516"/>
    </location>
</feature>
<dbReference type="Gene3D" id="3.40.605.10">
    <property type="entry name" value="Aldehyde Dehydrogenase, Chain A, domain 1"/>
    <property type="match status" value="1"/>
</dbReference>
<evidence type="ECO:0000313" key="3">
    <source>
        <dbReference type="EMBL" id="GHI41336.1"/>
    </source>
</evidence>
<accession>A0ABQ3QVM7</accession>
<dbReference type="InterPro" id="IPR015590">
    <property type="entry name" value="Aldehyde_DH_dom"/>
</dbReference>
<dbReference type="Proteomes" id="UP001050808">
    <property type="component" value="Unassembled WGS sequence"/>
</dbReference>
<reference evidence="3" key="1">
    <citation type="submission" date="2024-05" db="EMBL/GenBank/DDBJ databases">
        <title>Whole genome shotgun sequence of Streptomyces violascens NBRC 12920.</title>
        <authorList>
            <person name="Komaki H."/>
            <person name="Tamura T."/>
        </authorList>
    </citation>
    <scope>NUCLEOTIDE SEQUENCE</scope>
    <source>
        <strain evidence="3">NBRC 12920</strain>
    </source>
</reference>
<keyword evidence="1" id="KW-0560">Oxidoreductase</keyword>
<dbReference type="Pfam" id="PF00171">
    <property type="entry name" value="Aldedh"/>
    <property type="match status" value="1"/>
</dbReference>
<evidence type="ECO:0000313" key="4">
    <source>
        <dbReference type="Proteomes" id="UP001050808"/>
    </source>
</evidence>
<dbReference type="SUPFAM" id="SSF53720">
    <property type="entry name" value="ALDH-like"/>
    <property type="match status" value="1"/>
</dbReference>
<dbReference type="EMBL" id="BNDY01000017">
    <property type="protein sequence ID" value="GHI41336.1"/>
    <property type="molecule type" value="Genomic_DNA"/>
</dbReference>
<dbReference type="Gene3D" id="3.40.309.10">
    <property type="entry name" value="Aldehyde Dehydrogenase, Chain A, domain 2"/>
    <property type="match status" value="1"/>
</dbReference>
<dbReference type="InterPro" id="IPR016162">
    <property type="entry name" value="Ald_DH_N"/>
</dbReference>
<evidence type="ECO:0000256" key="1">
    <source>
        <dbReference type="ARBA" id="ARBA00023002"/>
    </source>
</evidence>
<keyword evidence="4" id="KW-1185">Reference proteome</keyword>
<gene>
    <name evidence="3" type="ORF">Sviol_57440</name>
</gene>
<proteinExistence type="predicted"/>
<name>A0ABQ3QVM7_9ACTN</name>
<dbReference type="PANTHER" id="PTHR43353">
    <property type="entry name" value="SUCCINATE-SEMIALDEHYDE DEHYDROGENASE, MITOCHONDRIAL"/>
    <property type="match status" value="1"/>
</dbReference>
<comment type="caution">
    <text evidence="3">The sequence shown here is derived from an EMBL/GenBank/DDBJ whole genome shotgun (WGS) entry which is preliminary data.</text>
</comment>
<dbReference type="InterPro" id="IPR016161">
    <property type="entry name" value="Ald_DH/histidinol_DH"/>
</dbReference>
<dbReference type="InterPro" id="IPR016163">
    <property type="entry name" value="Ald_DH_C"/>
</dbReference>
<dbReference type="InterPro" id="IPR050740">
    <property type="entry name" value="Aldehyde_DH_Superfamily"/>
</dbReference>
<protein>
    <submittedName>
        <fullName evidence="3">Aldehyde dehydrogenase</fullName>
    </submittedName>
</protein>